<proteinExistence type="predicted"/>
<accession>A0AAW1U6Q2</accession>
<reference evidence="2 3" key="1">
    <citation type="submission" date="2023-03" db="EMBL/GenBank/DDBJ databases">
        <title>Genome insight into feeding habits of ladybird beetles.</title>
        <authorList>
            <person name="Li H.-S."/>
            <person name="Huang Y.-H."/>
            <person name="Pang H."/>
        </authorList>
    </citation>
    <scope>NUCLEOTIDE SEQUENCE [LARGE SCALE GENOMIC DNA]</scope>
    <source>
        <strain evidence="2">SYSU_2023b</strain>
        <tissue evidence="2">Whole body</tissue>
    </source>
</reference>
<gene>
    <name evidence="2" type="ORF">WA026_009696</name>
</gene>
<feature type="compositionally biased region" description="Polar residues" evidence="1">
    <location>
        <begin position="27"/>
        <end position="40"/>
    </location>
</feature>
<evidence type="ECO:0000256" key="1">
    <source>
        <dbReference type="SAM" id="MobiDB-lite"/>
    </source>
</evidence>
<dbReference type="Proteomes" id="UP001431783">
    <property type="component" value="Unassembled WGS sequence"/>
</dbReference>
<protein>
    <submittedName>
        <fullName evidence="2">Uncharacterized protein</fullName>
    </submittedName>
</protein>
<dbReference type="EMBL" id="JARQZJ010000034">
    <property type="protein sequence ID" value="KAK9875912.1"/>
    <property type="molecule type" value="Genomic_DNA"/>
</dbReference>
<evidence type="ECO:0000313" key="3">
    <source>
        <dbReference type="Proteomes" id="UP001431783"/>
    </source>
</evidence>
<feature type="compositionally biased region" description="Low complexity" evidence="1">
    <location>
        <begin position="1"/>
        <end position="16"/>
    </location>
</feature>
<comment type="caution">
    <text evidence="2">The sequence shown here is derived from an EMBL/GenBank/DDBJ whole genome shotgun (WGS) entry which is preliminary data.</text>
</comment>
<sequence length="67" mass="8000">MDPYNRNSNQTNPNNNEYWKTRGYPSKPSNWQELSKSSPMSKEAQDNRSRQKNPNNDAYYKSRQGNW</sequence>
<name>A0AAW1U6Q2_9CUCU</name>
<keyword evidence="3" id="KW-1185">Reference proteome</keyword>
<feature type="region of interest" description="Disordered" evidence="1">
    <location>
        <begin position="1"/>
        <end position="67"/>
    </location>
</feature>
<evidence type="ECO:0000313" key="2">
    <source>
        <dbReference type="EMBL" id="KAK9875912.1"/>
    </source>
</evidence>
<dbReference type="AlphaFoldDB" id="A0AAW1U6Q2"/>
<organism evidence="2 3">
    <name type="scientific">Henosepilachna vigintioctopunctata</name>
    <dbReference type="NCBI Taxonomy" id="420089"/>
    <lineage>
        <taxon>Eukaryota</taxon>
        <taxon>Metazoa</taxon>
        <taxon>Ecdysozoa</taxon>
        <taxon>Arthropoda</taxon>
        <taxon>Hexapoda</taxon>
        <taxon>Insecta</taxon>
        <taxon>Pterygota</taxon>
        <taxon>Neoptera</taxon>
        <taxon>Endopterygota</taxon>
        <taxon>Coleoptera</taxon>
        <taxon>Polyphaga</taxon>
        <taxon>Cucujiformia</taxon>
        <taxon>Coccinelloidea</taxon>
        <taxon>Coccinellidae</taxon>
        <taxon>Epilachninae</taxon>
        <taxon>Epilachnini</taxon>
        <taxon>Henosepilachna</taxon>
    </lineage>
</organism>